<evidence type="ECO:0000313" key="7">
    <source>
        <dbReference type="EMBL" id="PWJ13578.1"/>
    </source>
</evidence>
<evidence type="ECO:0000256" key="3">
    <source>
        <dbReference type="ARBA" id="ARBA00022801"/>
    </source>
</evidence>
<reference evidence="7 8" key="1">
    <citation type="submission" date="2018-05" db="EMBL/GenBank/DDBJ databases">
        <title>The Hungate 1000. A catalogue of reference genomes from the rumen microbiome.</title>
        <authorList>
            <person name="Kelly W."/>
        </authorList>
    </citation>
    <scope>NUCLEOTIDE SEQUENCE [LARGE SCALE GENOMIC DNA]</scope>
    <source>
        <strain evidence="7 8">SAb67</strain>
    </source>
</reference>
<keyword evidence="5" id="KW-0472">Membrane</keyword>
<dbReference type="PROSITE" id="PS50106">
    <property type="entry name" value="PDZ"/>
    <property type="match status" value="1"/>
</dbReference>
<organism evidence="7 8">
    <name type="scientific">Ruminococcus flavefaciens</name>
    <dbReference type="NCBI Taxonomy" id="1265"/>
    <lineage>
        <taxon>Bacteria</taxon>
        <taxon>Bacillati</taxon>
        <taxon>Bacillota</taxon>
        <taxon>Clostridia</taxon>
        <taxon>Eubacteriales</taxon>
        <taxon>Oscillospiraceae</taxon>
        <taxon>Ruminococcus</taxon>
    </lineage>
</organism>
<dbReference type="GO" id="GO:0004252">
    <property type="term" value="F:serine-type endopeptidase activity"/>
    <property type="evidence" value="ECO:0007669"/>
    <property type="project" value="InterPro"/>
</dbReference>
<evidence type="ECO:0000256" key="2">
    <source>
        <dbReference type="ARBA" id="ARBA00022670"/>
    </source>
</evidence>
<keyword evidence="2 7" id="KW-0645">Protease</keyword>
<name>A0A315Y2C5_RUMFL</name>
<dbReference type="PANTHER" id="PTHR22939">
    <property type="entry name" value="SERINE PROTEASE FAMILY S1C HTRA-RELATED"/>
    <property type="match status" value="1"/>
</dbReference>
<dbReference type="AlphaFoldDB" id="A0A315Y2C5"/>
<evidence type="ECO:0000259" key="6">
    <source>
        <dbReference type="PROSITE" id="PS50106"/>
    </source>
</evidence>
<evidence type="ECO:0000256" key="4">
    <source>
        <dbReference type="SAM" id="MobiDB-lite"/>
    </source>
</evidence>
<evidence type="ECO:0000313" key="8">
    <source>
        <dbReference type="Proteomes" id="UP000245720"/>
    </source>
</evidence>
<dbReference type="SUPFAM" id="SSF50494">
    <property type="entry name" value="Trypsin-like serine proteases"/>
    <property type="match status" value="1"/>
</dbReference>
<dbReference type="OrthoDB" id="9758917at2"/>
<dbReference type="PANTHER" id="PTHR22939:SF129">
    <property type="entry name" value="SERINE PROTEASE HTRA2, MITOCHONDRIAL"/>
    <property type="match status" value="1"/>
</dbReference>
<comment type="caution">
    <text evidence="7">The sequence shown here is derived from an EMBL/GenBank/DDBJ whole genome shotgun (WGS) entry which is preliminary data.</text>
</comment>
<evidence type="ECO:0000256" key="5">
    <source>
        <dbReference type="SAM" id="Phobius"/>
    </source>
</evidence>
<dbReference type="Proteomes" id="UP000245720">
    <property type="component" value="Unassembled WGS sequence"/>
</dbReference>
<dbReference type="Gene3D" id="2.40.10.120">
    <property type="match status" value="1"/>
</dbReference>
<dbReference type="InterPro" id="IPR001478">
    <property type="entry name" value="PDZ"/>
</dbReference>
<accession>A0A315Y2C5</accession>
<keyword evidence="5" id="KW-0812">Transmembrane</keyword>
<gene>
    <name evidence="7" type="ORF">IE37_01386</name>
</gene>
<dbReference type="Pfam" id="PF13365">
    <property type="entry name" value="Trypsin_2"/>
    <property type="match status" value="1"/>
</dbReference>
<keyword evidence="3" id="KW-0378">Hydrolase</keyword>
<comment type="similarity">
    <text evidence="1">Belongs to the peptidase S1C family.</text>
</comment>
<keyword evidence="5" id="KW-1133">Transmembrane helix</keyword>
<dbReference type="SUPFAM" id="SSF50156">
    <property type="entry name" value="PDZ domain-like"/>
    <property type="match status" value="1"/>
</dbReference>
<dbReference type="RefSeq" id="WP_109726180.1">
    <property type="nucleotide sequence ID" value="NZ_QGDI01000004.1"/>
</dbReference>
<dbReference type="GO" id="GO:0006508">
    <property type="term" value="P:proteolysis"/>
    <property type="evidence" value="ECO:0007669"/>
    <property type="project" value="UniProtKB-KW"/>
</dbReference>
<feature type="compositionally biased region" description="Polar residues" evidence="4">
    <location>
        <begin position="25"/>
        <end position="48"/>
    </location>
</feature>
<dbReference type="InterPro" id="IPR036034">
    <property type="entry name" value="PDZ_sf"/>
</dbReference>
<proteinExistence type="inferred from homology"/>
<protein>
    <submittedName>
        <fullName evidence="7">Serine protease Do</fullName>
    </submittedName>
</protein>
<dbReference type="PRINTS" id="PR00834">
    <property type="entry name" value="PROTEASES2C"/>
</dbReference>
<feature type="compositionally biased region" description="Polar residues" evidence="4">
    <location>
        <begin position="71"/>
        <end position="123"/>
    </location>
</feature>
<dbReference type="EMBL" id="QGDI01000004">
    <property type="protein sequence ID" value="PWJ13578.1"/>
    <property type="molecule type" value="Genomic_DNA"/>
</dbReference>
<dbReference type="InterPro" id="IPR009003">
    <property type="entry name" value="Peptidase_S1_PA"/>
</dbReference>
<evidence type="ECO:0000256" key="1">
    <source>
        <dbReference type="ARBA" id="ARBA00010541"/>
    </source>
</evidence>
<feature type="transmembrane region" description="Helical" evidence="5">
    <location>
        <begin position="175"/>
        <end position="192"/>
    </location>
</feature>
<sequence>MDERDYFYGSGSQQPYVPKHEKPASDNSYGSSDMQELRQQQPNGYGSQPSPPPYEQQGSSYGQGAAPYGRPQQNYGQPIRNNGYPQQGGYSQPNSGFGQQNNSYGQQPSGFGQSGYNQPNSGYRQPDYNQPRRPVYDKFMYEPIGFEELEKGSPAMNYPSDEQLKGRNNTAIKRLFAVLVAISAGLSIFGIVHDIVKSDSIVDKIGSPQAVVLYKEHKPDGATDDSNYKDANGRYTPEGAAALVRPSIVKIYTYADYAGYTAKRPLGTGSGIVLNEDGYIVTNAHVLEAEGYHRIETMDGDFYDAKIIGRDAKTDIAVIKVNAEGLVPATLGDSDEAVVGETVIAIGNPANLASTVTDGIVSAVNRKIRSDSTGFEMDCIQTNAEISPGNSGGALVNMYGQVIGITSSKYVSNDLEGLGFAITINEAYPVIEELAKNGFVAGRFRIGIQLIDMASESKLATIEEKLGYELPDDFKGVYIEKIDKECDIANTELREGDFIVEINGKTITTYDELYDTISSQYEAGDKVPATCAHVGKDGTVRYYNIEFKLMEDTSGNY</sequence>
<feature type="region of interest" description="Disordered" evidence="4">
    <location>
        <begin position="1"/>
        <end position="133"/>
    </location>
</feature>
<feature type="domain" description="PDZ" evidence="6">
    <location>
        <begin position="450"/>
        <end position="507"/>
    </location>
</feature>
<dbReference type="Gene3D" id="2.30.42.10">
    <property type="match status" value="1"/>
</dbReference>
<dbReference type="InterPro" id="IPR001940">
    <property type="entry name" value="Peptidase_S1C"/>
</dbReference>